<protein>
    <submittedName>
        <fullName evidence="1">Uncharacterized protein</fullName>
    </submittedName>
</protein>
<dbReference type="EMBL" id="LJZQ01000001">
    <property type="protein sequence ID" value="KPQ30690.1"/>
    <property type="molecule type" value="Genomic_DNA"/>
</dbReference>
<accession>A0A0N8KLE2</accession>
<reference evidence="1 2" key="1">
    <citation type="submission" date="2015-09" db="EMBL/GenBank/DDBJ databases">
        <title>Identification and resolution of microdiversity through metagenomic sequencing of parallel consortia.</title>
        <authorList>
            <person name="Nelson W.C."/>
            <person name="Romine M.F."/>
            <person name="Lindemann S.R."/>
        </authorList>
    </citation>
    <scope>NUCLEOTIDE SEQUENCE [LARGE SCALE GENOMIC DNA]</scope>
    <source>
        <strain evidence="1">HL-55</strain>
    </source>
</reference>
<organism evidence="1 2">
    <name type="scientific">Marinobacter excellens HL-55</name>
    <dbReference type="NCBI Taxonomy" id="1305731"/>
    <lineage>
        <taxon>Bacteria</taxon>
        <taxon>Pseudomonadati</taxon>
        <taxon>Pseudomonadota</taxon>
        <taxon>Gammaproteobacteria</taxon>
        <taxon>Pseudomonadales</taxon>
        <taxon>Marinobacteraceae</taxon>
        <taxon>Marinobacter</taxon>
    </lineage>
</organism>
<proteinExistence type="predicted"/>
<dbReference type="AlphaFoldDB" id="A0A0N8KLE2"/>
<comment type="caution">
    <text evidence="1">The sequence shown here is derived from an EMBL/GenBank/DDBJ whole genome shotgun (WGS) entry which is preliminary data.</text>
</comment>
<gene>
    <name evidence="1" type="ORF">HLUCCX14_01055</name>
</gene>
<evidence type="ECO:0000313" key="2">
    <source>
        <dbReference type="Proteomes" id="UP000050416"/>
    </source>
</evidence>
<dbReference type="Proteomes" id="UP000050416">
    <property type="component" value="Unassembled WGS sequence"/>
</dbReference>
<name>A0A0N8KLE2_9GAMM</name>
<dbReference type="PATRIC" id="fig|1305731.5.peg.1585"/>
<sequence>MVVRVARYRLRSGVTGFLTENNDTLFILIALCQTVLQNRLVEMDYSLNSKDETSWTDTNFPPPDLRRVKLDQHDSVRTHVQQQVCDEVQQLERRIETLRLTKAPHAAIMISTYERMISRKKGFLQNWDL</sequence>
<evidence type="ECO:0000313" key="1">
    <source>
        <dbReference type="EMBL" id="KPQ30690.1"/>
    </source>
</evidence>
<dbReference type="STRING" id="1305731.GCA_000934705_02904"/>